<dbReference type="RefSeq" id="XP_039235399.1">
    <property type="nucleotide sequence ID" value="XM_039379465.1"/>
</dbReference>
<dbReference type="Proteomes" id="UP000504627">
    <property type="component" value="Unplaced"/>
</dbReference>
<sequence length="253" mass="26644">MDSAGSGCGPHYDLAGDVGSNKCWCHKGLLRGSPIKAGQPPPALSQNHHGPLPPAFPQEPQPEPPPLPPSGCAEEAAGWIPPLEIPPAPPGRQEAQTPLSRAQGLGLTEPEQPERGPDAGLALPIKHSKLPSDEGVNGPWCPFAPAATHSGCARARVSARPGCPWLGRAPWTPLGSAPLGIGPLTTGTLCCECIPWDPDHSKALSSPVPRVTRGTRFCQFSMCRAELPVAFLFKAFRRQKGGWGERECQQVAA</sequence>
<dbReference type="AlphaFoldDB" id="A0A7R5KG52"/>
<evidence type="ECO:0000313" key="2">
    <source>
        <dbReference type="Proteomes" id="UP000504627"/>
    </source>
</evidence>
<reference evidence="3" key="1">
    <citation type="submission" date="2025-08" db="UniProtKB">
        <authorList>
            <consortium name="RefSeq"/>
        </authorList>
    </citation>
    <scope>IDENTIFICATION</scope>
    <source>
        <tissue evidence="3">Muscle</tissue>
    </source>
</reference>
<feature type="region of interest" description="Disordered" evidence="1">
    <location>
        <begin position="34"/>
        <end position="100"/>
    </location>
</feature>
<feature type="region of interest" description="Disordered" evidence="1">
    <location>
        <begin position="106"/>
        <end position="125"/>
    </location>
</feature>
<keyword evidence="2" id="KW-1185">Reference proteome</keyword>
<gene>
    <name evidence="3" type="primary">LOC120322913</name>
</gene>
<evidence type="ECO:0000256" key="1">
    <source>
        <dbReference type="SAM" id="MobiDB-lite"/>
    </source>
</evidence>
<dbReference type="GeneID" id="120322913"/>
<feature type="compositionally biased region" description="Pro residues" evidence="1">
    <location>
        <begin position="51"/>
        <end position="69"/>
    </location>
</feature>
<proteinExistence type="predicted"/>
<accession>A0A7R5KG52</accession>
<protein>
    <submittedName>
        <fullName evidence="3">E3 ubiquitin-protein ligase DTX1-like</fullName>
    </submittedName>
</protein>
<evidence type="ECO:0000313" key="3">
    <source>
        <dbReference type="RefSeq" id="XP_039235399.1"/>
    </source>
</evidence>
<organism evidence="2 3">
    <name type="scientific">Pipra filicauda</name>
    <name type="common">Wire-tailed manakin</name>
    <dbReference type="NCBI Taxonomy" id="649802"/>
    <lineage>
        <taxon>Eukaryota</taxon>
        <taxon>Metazoa</taxon>
        <taxon>Chordata</taxon>
        <taxon>Craniata</taxon>
        <taxon>Vertebrata</taxon>
        <taxon>Euteleostomi</taxon>
        <taxon>Archelosauria</taxon>
        <taxon>Archosauria</taxon>
        <taxon>Dinosauria</taxon>
        <taxon>Saurischia</taxon>
        <taxon>Theropoda</taxon>
        <taxon>Coelurosauria</taxon>
        <taxon>Aves</taxon>
        <taxon>Neognathae</taxon>
        <taxon>Neoaves</taxon>
        <taxon>Telluraves</taxon>
        <taxon>Australaves</taxon>
        <taxon>Passeriformes</taxon>
        <taxon>Pipridae</taxon>
        <taxon>Pipra</taxon>
    </lineage>
</organism>
<name>A0A7R5KG52_9PASS</name>
<dbReference type="InParanoid" id="A0A7R5KG52"/>